<accession>A0ABP0S5A8</accession>
<evidence type="ECO:0000259" key="2">
    <source>
        <dbReference type="Pfam" id="PF07727"/>
    </source>
</evidence>
<keyword evidence="4" id="KW-1185">Reference proteome</keyword>
<dbReference type="PANTHER" id="PTHR11439">
    <property type="entry name" value="GAG-POL-RELATED RETROTRANSPOSON"/>
    <property type="match status" value="1"/>
</dbReference>
<feature type="compositionally biased region" description="Polar residues" evidence="1">
    <location>
        <begin position="306"/>
        <end position="327"/>
    </location>
</feature>
<evidence type="ECO:0000313" key="3">
    <source>
        <dbReference type="EMBL" id="CAK9107514.1"/>
    </source>
</evidence>
<dbReference type="InterPro" id="IPR001969">
    <property type="entry name" value="Aspartic_peptidase_AS"/>
</dbReference>
<dbReference type="PROSITE" id="PS00141">
    <property type="entry name" value="ASP_PROTEASE"/>
    <property type="match status" value="1"/>
</dbReference>
<organism evidence="3 4">
    <name type="scientific">Durusdinium trenchii</name>
    <dbReference type="NCBI Taxonomy" id="1381693"/>
    <lineage>
        <taxon>Eukaryota</taxon>
        <taxon>Sar</taxon>
        <taxon>Alveolata</taxon>
        <taxon>Dinophyceae</taxon>
        <taxon>Suessiales</taxon>
        <taxon>Symbiodiniaceae</taxon>
        <taxon>Durusdinium</taxon>
    </lineage>
</organism>
<proteinExistence type="predicted"/>
<feature type="region of interest" description="Disordered" evidence="1">
    <location>
        <begin position="729"/>
        <end position="766"/>
    </location>
</feature>
<feature type="domain" description="Reverse transcriptase Ty1/copia-type" evidence="2">
    <location>
        <begin position="889"/>
        <end position="1050"/>
    </location>
</feature>
<name>A0ABP0S5A8_9DINO</name>
<gene>
    <name evidence="3" type="ORF">SCF082_LOCUS50050</name>
</gene>
<dbReference type="Proteomes" id="UP001642464">
    <property type="component" value="Unassembled WGS sequence"/>
</dbReference>
<reference evidence="3 4" key="1">
    <citation type="submission" date="2024-02" db="EMBL/GenBank/DDBJ databases">
        <authorList>
            <person name="Chen Y."/>
            <person name="Shah S."/>
            <person name="Dougan E. K."/>
            <person name="Thang M."/>
            <person name="Chan C."/>
        </authorList>
    </citation>
    <scope>NUCLEOTIDE SEQUENCE [LARGE SCALE GENOMIC DNA]</scope>
</reference>
<protein>
    <submittedName>
        <fullName evidence="3">Retrovirus-related Pol polyprotein from transposon TNT 1-94</fullName>
    </submittedName>
</protein>
<dbReference type="PANTHER" id="PTHR11439:SF483">
    <property type="entry name" value="PEPTIDE SYNTHASE GLIP-LIKE, PUTATIVE (AFU_ORTHOLOGUE AFUA_3G12920)-RELATED"/>
    <property type="match status" value="1"/>
</dbReference>
<dbReference type="InterPro" id="IPR013103">
    <property type="entry name" value="RVT_2"/>
</dbReference>
<evidence type="ECO:0000313" key="4">
    <source>
        <dbReference type="Proteomes" id="UP001642464"/>
    </source>
</evidence>
<dbReference type="Pfam" id="PF07727">
    <property type="entry name" value="RVT_2"/>
    <property type="match status" value="1"/>
</dbReference>
<feature type="compositionally biased region" description="Basic and acidic residues" evidence="1">
    <location>
        <begin position="328"/>
        <end position="343"/>
    </location>
</feature>
<dbReference type="EMBL" id="CAXAMM010042918">
    <property type="protein sequence ID" value="CAK9107514.1"/>
    <property type="molecule type" value="Genomic_DNA"/>
</dbReference>
<dbReference type="CDD" id="cd09272">
    <property type="entry name" value="RNase_HI_RT_Ty1"/>
    <property type="match status" value="1"/>
</dbReference>
<feature type="region of interest" description="Disordered" evidence="1">
    <location>
        <begin position="306"/>
        <end position="343"/>
    </location>
</feature>
<evidence type="ECO:0000256" key="1">
    <source>
        <dbReference type="SAM" id="MobiDB-lite"/>
    </source>
</evidence>
<comment type="caution">
    <text evidence="3">The sequence shown here is derived from an EMBL/GenBank/DDBJ whole genome shotgun (WGS) entry which is preliminary data.</text>
</comment>
<sequence>MAHRDDEEDWTFFDASLTPVYDLRDCECDAAIAHMRPVSVWDNAEEESESRDMVEVILDSGADLSLAPFEYASYGTPCMQSKQNVRDAQGNQISVSGEVVLTLDLLGPSGDVVEVREKFLLGPVQQPILCLGKFFQNGWSLNQTATSHLALSKEDIAIDVDYKQNSVQACAFVRALTSDDIPVALLSEFSGVQRREGWHCFESEEFWFPVHFSKNSVRFKSGLPAYIPDAWPYRTTLLYIEGKWLIVEGNQLYVEEVMPYGRHGRTGCPMITILHQGALPWHLFFRSPSECPERFRFLRPRVQQTKSQAESMQVDQTGNEDQSSSPDNVREEPRLEHKETRECEIQASPNIEAVPHDPVVEYAPPSKIKVGGVELTEESTLKVMREACEFLQIGKTGSKAKCWKRLTTHLHEFESKMAADVSKELFQLDRRVPSAVTLASRPSEELVVSHELTHVPTEPWCETCMATKAKEDRAFSLPRLGEEMRSVPTFNFDYAITKCTDVSSEEIPVLEAPVVTTFVGVDNWTRSCLAVPIAEKGTRSLKQLTQAVCRFLSRLGYDEVLDVEKNYKVKLDNHAYVWPWCFSHASFLIQRFQVQKQVGMTAYEQDSDRHIIGTPTGICESRTVKRIDGEWNVMHLYVMRGLPWEPRALIADDSLKELKQKVVAIREDAIAGGDSDADSDLPVPPVEVINEMVPLTPKPKALAEPPPSAVLAGIPPAVLDQVPQTPIVTEMSTTPSPQPDPQAASSDSRGFKRDASPLEESDSQEHKRYMLPSFAEASQESPNKQDQTGQVLRMVQVNGEVLPDGDELGDGWEYYLPSDEEFDQFEQYNFLGETPPELSPEDLAALELKGDHEEIANLMKAEVLTPVSADETIGKAFMSTRYVRDWRWRDGQWKRRSRFVSREFKWLEPWRDEFYSPASSVACAKILSSICLQKGWSMWSIDVKNAYLLVPQPTEVYVEPPGIWLEQNPGMKWRLNRLLPGQRVAAQEWWKFAVSTFKQHGFEVCQACPCLLRHAHGLLSMHVDDLQFVGPKKEGTAIVEALQQAFTMDVQGPFHEPGDTCQFLKKYFHFNEAGIAIRPNEKHFLALEKLLKLSSFGKKLKGPVHPDLCKEDRTDLLESSKAETYRKAVGIILYISSDRPDIQYCTKLLAAYMSKPTDLAWKGLLRCGQYLIQTMGYAVQLKSNPPGTTWLGAVGGYEEYVEGNPTILECYTDADWAGHVNRKSTSAGVILLDGNAIYSWSRTQRTPALSSGESEFMALVAGAGESLYVRACLEFLLRDKVQIQLRSDSVAGRGIAKRQGLGRVRHLGVQQKLAEKCFRLGPVASMVNIGDLGTKSLQVNRLSFLLGLLGMVDCHEDFSLVGRDELERQQHDQHFREKFKVLSKFSGTVSRMSKACPQGTQHS</sequence>